<feature type="transmembrane region" description="Helical" evidence="6">
    <location>
        <begin position="273"/>
        <end position="292"/>
    </location>
</feature>
<gene>
    <name evidence="8" type="ORF">ACFOSE_08830</name>
</gene>
<feature type="transmembrane region" description="Helical" evidence="6">
    <location>
        <begin position="49"/>
        <end position="67"/>
    </location>
</feature>
<accession>A0ABV8D346</accession>
<keyword evidence="9" id="KW-1185">Reference proteome</keyword>
<comment type="caution">
    <text evidence="8">The sequence shown here is derived from an EMBL/GenBank/DDBJ whole genome shotgun (WGS) entry which is preliminary data.</text>
</comment>
<dbReference type="PANTHER" id="PTHR30619:SF1">
    <property type="entry name" value="RECOMBINATION PROTEIN 2"/>
    <property type="match status" value="1"/>
</dbReference>
<dbReference type="InterPro" id="IPR052159">
    <property type="entry name" value="Competence_DNA_uptake"/>
</dbReference>
<dbReference type="SUPFAM" id="SSF56281">
    <property type="entry name" value="Metallo-hydrolase/oxidoreductase"/>
    <property type="match status" value="1"/>
</dbReference>
<evidence type="ECO:0000313" key="9">
    <source>
        <dbReference type="Proteomes" id="UP001595901"/>
    </source>
</evidence>
<keyword evidence="3 6" id="KW-0812">Transmembrane</keyword>
<dbReference type="Proteomes" id="UP001595901">
    <property type="component" value="Unassembled WGS sequence"/>
</dbReference>
<evidence type="ECO:0000259" key="7">
    <source>
        <dbReference type="SMART" id="SM00849"/>
    </source>
</evidence>
<feature type="transmembrane region" description="Helical" evidence="6">
    <location>
        <begin position="312"/>
        <end position="339"/>
    </location>
</feature>
<sequence length="743" mass="85224">MIRYFPIKPIYLAFLLVLVYYLIFTGYPAVLILFLFTLYQLWRHHDYQIFLQVICILSCFALISYVYQYKINQDYRNSPEQVKQLEVIPDSLSVNGDQLSFQAKNHGRTYQVFYRLKSRREKIFYKTVTEKLLMSVSAEVEEADEQRNFHGFNYRSYLKNKGIYRVVTIDKVTALQSDHKLTLYDYLHIWRRKALVHCLTNFSSPMNHYMTGLLFGYLDKDFDRMNDLYTSLGIIHLFALSGMQVGFFIKIFRWCFLRLGLRRDWVDILQVPFSVIYAGMTGFAVSVIRSLIQSSLSQLGLRRLDNIALTIFIMFMLMPNFLLTAGGTLSFTYAFILAVIDIEHYAGLKKLLLETASVSLGVLPVLIYLFGVFQPLSILLTAGFSLIFDLMILPLLSLLFLISPFMKLDWVNPVFILLERVIAWTHNLIGNPPVFGSPDVCLLLILLVCLAFLYDYWKHRLLRYSLLVSLVILFALIKHPLDNEVTIVDVGQGDSIFLRDSWGKNILIDVGGKVTFGNHEEWQKENTTSNAEKTLIPYLKSRGVGEINQLVLTHTDTDHMGDMEEVAKAFRIGEVLVSSGSLTKPSFVSRLKKMKVKVRILQAEDSLPIMGSQLRVLYPNQVGDGGNNDSLVLYGQLLNKSFLFTGDLEAQGEEDLMQLYPELQVDILKAGHHGSKGSSNPLFLKQLQADTALISAGKGNRYGHPNEETLDRFAVEKMRVYRTDQQGAIRYHGFWKWSVETVR</sequence>
<dbReference type="InterPro" id="IPR004477">
    <property type="entry name" value="ComEC_N"/>
</dbReference>
<feature type="transmembrane region" description="Helical" evidence="6">
    <location>
        <begin position="376"/>
        <end position="403"/>
    </location>
</feature>
<dbReference type="Pfam" id="PF13567">
    <property type="entry name" value="DUF4131"/>
    <property type="match status" value="1"/>
</dbReference>
<evidence type="ECO:0000313" key="8">
    <source>
        <dbReference type="EMBL" id="MFC3932851.1"/>
    </source>
</evidence>
<evidence type="ECO:0000256" key="2">
    <source>
        <dbReference type="ARBA" id="ARBA00022475"/>
    </source>
</evidence>
<dbReference type="SMART" id="SM00849">
    <property type="entry name" value="Lactamase_B"/>
    <property type="match status" value="1"/>
</dbReference>
<dbReference type="InterPro" id="IPR036866">
    <property type="entry name" value="RibonucZ/Hydroxyglut_hydro"/>
</dbReference>
<dbReference type="RefSeq" id="WP_380432553.1">
    <property type="nucleotide sequence ID" value="NZ_JBHSAC010000075.1"/>
</dbReference>
<feature type="transmembrane region" description="Helical" evidence="6">
    <location>
        <begin position="461"/>
        <end position="477"/>
    </location>
</feature>
<evidence type="ECO:0000256" key="1">
    <source>
        <dbReference type="ARBA" id="ARBA00004651"/>
    </source>
</evidence>
<proteinExistence type="predicted"/>
<keyword evidence="5 6" id="KW-0472">Membrane</keyword>
<organism evidence="8 9">
    <name type="scientific">Streptococcus dentapri</name>
    <dbReference type="NCBI Taxonomy" id="573564"/>
    <lineage>
        <taxon>Bacteria</taxon>
        <taxon>Bacillati</taxon>
        <taxon>Bacillota</taxon>
        <taxon>Bacilli</taxon>
        <taxon>Lactobacillales</taxon>
        <taxon>Streptococcaceae</taxon>
        <taxon>Streptococcus</taxon>
    </lineage>
</organism>
<dbReference type="CDD" id="cd07731">
    <property type="entry name" value="ComA-like_MBL-fold"/>
    <property type="match status" value="1"/>
</dbReference>
<feature type="transmembrane region" description="Helical" evidence="6">
    <location>
        <begin position="229"/>
        <end position="252"/>
    </location>
</feature>
<evidence type="ECO:0000256" key="3">
    <source>
        <dbReference type="ARBA" id="ARBA00022692"/>
    </source>
</evidence>
<feature type="transmembrane region" description="Helical" evidence="6">
    <location>
        <begin position="435"/>
        <end position="454"/>
    </location>
</feature>
<dbReference type="InterPro" id="IPR025405">
    <property type="entry name" value="DUF4131"/>
</dbReference>
<dbReference type="PANTHER" id="PTHR30619">
    <property type="entry name" value="DNA INTERNALIZATION/COMPETENCE PROTEIN COMEC/REC2"/>
    <property type="match status" value="1"/>
</dbReference>
<reference evidence="9" key="1">
    <citation type="journal article" date="2019" name="Int. J. Syst. Evol. Microbiol.">
        <title>The Global Catalogue of Microorganisms (GCM) 10K type strain sequencing project: providing services to taxonomists for standard genome sequencing and annotation.</title>
        <authorList>
            <consortium name="The Broad Institute Genomics Platform"/>
            <consortium name="The Broad Institute Genome Sequencing Center for Infectious Disease"/>
            <person name="Wu L."/>
            <person name="Ma J."/>
        </authorList>
    </citation>
    <scope>NUCLEOTIDE SEQUENCE [LARGE SCALE GENOMIC DNA]</scope>
    <source>
        <strain evidence="9">CCUG 58728</strain>
    </source>
</reference>
<feature type="domain" description="Metallo-beta-lactamase" evidence="7">
    <location>
        <begin position="492"/>
        <end position="698"/>
    </location>
</feature>
<protein>
    <submittedName>
        <fullName evidence="8">ComEC/Rec2 family competence protein</fullName>
    </submittedName>
</protein>
<keyword evidence="4 6" id="KW-1133">Transmembrane helix</keyword>
<evidence type="ECO:0000256" key="6">
    <source>
        <dbReference type="SAM" id="Phobius"/>
    </source>
</evidence>
<keyword evidence="2" id="KW-1003">Cell membrane</keyword>
<dbReference type="Pfam" id="PF03772">
    <property type="entry name" value="Competence"/>
    <property type="match status" value="1"/>
</dbReference>
<dbReference type="InterPro" id="IPR035681">
    <property type="entry name" value="ComA-like_MBL"/>
</dbReference>
<dbReference type="InterPro" id="IPR001279">
    <property type="entry name" value="Metallo-B-lactamas"/>
</dbReference>
<dbReference type="NCBIfam" id="TIGR00360">
    <property type="entry name" value="ComEC_N-term"/>
    <property type="match status" value="1"/>
</dbReference>
<dbReference type="EMBL" id="JBHSAC010000075">
    <property type="protein sequence ID" value="MFC3932851.1"/>
    <property type="molecule type" value="Genomic_DNA"/>
</dbReference>
<feature type="transmembrane region" description="Helical" evidence="6">
    <location>
        <begin position="351"/>
        <end position="370"/>
    </location>
</feature>
<dbReference type="Gene3D" id="3.60.15.10">
    <property type="entry name" value="Ribonuclease Z/Hydroxyacylglutathione hydrolase-like"/>
    <property type="match status" value="1"/>
</dbReference>
<feature type="transmembrane region" description="Helical" evidence="6">
    <location>
        <begin position="12"/>
        <end position="37"/>
    </location>
</feature>
<evidence type="ECO:0000256" key="4">
    <source>
        <dbReference type="ARBA" id="ARBA00022989"/>
    </source>
</evidence>
<evidence type="ECO:0000256" key="5">
    <source>
        <dbReference type="ARBA" id="ARBA00023136"/>
    </source>
</evidence>
<comment type="subcellular location">
    <subcellularLocation>
        <location evidence="1">Cell membrane</location>
        <topology evidence="1">Multi-pass membrane protein</topology>
    </subcellularLocation>
</comment>
<dbReference type="Pfam" id="PF00753">
    <property type="entry name" value="Lactamase_B"/>
    <property type="match status" value="1"/>
</dbReference>
<name>A0ABV8D346_9STRE</name>